<feature type="region of interest" description="Disordered" evidence="1">
    <location>
        <begin position="95"/>
        <end position="116"/>
    </location>
</feature>
<reference evidence="2 3" key="1">
    <citation type="journal article" date="2011" name="Cell">
        <title>Insight into structure and assembly of the nuclear pore complex by utilizing the genome of a eukaryotic thermophile.</title>
        <authorList>
            <person name="Amlacher S."/>
            <person name="Sarges P."/>
            <person name="Flemming D."/>
            <person name="van Noort V."/>
            <person name="Kunze R."/>
            <person name="Devos D.P."/>
            <person name="Arumugam M."/>
            <person name="Bork P."/>
            <person name="Hurt E."/>
        </authorList>
    </citation>
    <scope>NUCLEOTIDE SEQUENCE [LARGE SCALE GENOMIC DNA]</scope>
    <source>
        <strain evidence="3">DSM 1495 / CBS 144.50 / IMI 039719</strain>
    </source>
</reference>
<feature type="region of interest" description="Disordered" evidence="1">
    <location>
        <begin position="213"/>
        <end position="234"/>
    </location>
</feature>
<evidence type="ECO:0000313" key="3">
    <source>
        <dbReference type="Proteomes" id="UP000008066"/>
    </source>
</evidence>
<feature type="compositionally biased region" description="Basic and acidic residues" evidence="1">
    <location>
        <begin position="37"/>
        <end position="55"/>
    </location>
</feature>
<keyword evidence="3" id="KW-1185">Reference proteome</keyword>
<dbReference type="AlphaFoldDB" id="G0S942"/>
<feature type="compositionally biased region" description="Polar residues" evidence="1">
    <location>
        <begin position="13"/>
        <end position="25"/>
    </location>
</feature>
<organism evidence="3">
    <name type="scientific">Chaetomium thermophilum (strain DSM 1495 / CBS 144.50 / IMI 039719)</name>
    <name type="common">Thermochaetoides thermophila</name>
    <dbReference type="NCBI Taxonomy" id="759272"/>
    <lineage>
        <taxon>Eukaryota</taxon>
        <taxon>Fungi</taxon>
        <taxon>Dikarya</taxon>
        <taxon>Ascomycota</taxon>
        <taxon>Pezizomycotina</taxon>
        <taxon>Sordariomycetes</taxon>
        <taxon>Sordariomycetidae</taxon>
        <taxon>Sordariales</taxon>
        <taxon>Chaetomiaceae</taxon>
        <taxon>Thermochaetoides</taxon>
    </lineage>
</organism>
<gene>
    <name evidence="2" type="ORF">CTHT_0044460</name>
</gene>
<dbReference type="HOGENOM" id="CLU_953169_0_0_1"/>
<feature type="compositionally biased region" description="Acidic residues" evidence="1">
    <location>
        <begin position="272"/>
        <end position="292"/>
    </location>
</feature>
<feature type="compositionally biased region" description="Polar residues" evidence="1">
    <location>
        <begin position="105"/>
        <end position="115"/>
    </location>
</feature>
<dbReference type="RefSeq" id="XP_006694838.1">
    <property type="nucleotide sequence ID" value="XM_006694775.1"/>
</dbReference>
<dbReference type="EMBL" id="GL988043">
    <property type="protein sequence ID" value="EGS19953.1"/>
    <property type="molecule type" value="Genomic_DNA"/>
</dbReference>
<feature type="region of interest" description="Disordered" evidence="1">
    <location>
        <begin position="1"/>
        <end position="56"/>
    </location>
</feature>
<dbReference type="Proteomes" id="UP000008066">
    <property type="component" value="Unassembled WGS sequence"/>
</dbReference>
<sequence length="292" mass="30743">MKDLTLLRRSRSAPPSGTNLSNTHLTHLGMPPGTSSVDHRTCSREPSPEPLPDRKHWGKISKDLPLALWLKTNDNVLSSRNSVAAAAAIPRSFSLPALPGPEQMDLTSDGRSTGEPQVEGEYIFTPMDVVFPVLPHAPCPPSVPTPGANSFLGSGAGTPAPVAGPSSACFGTPPSIQKRPRKNSYSAPCPAPISGLFGSVPLGFSPAPWQHKPPALQDLPIPPGGLSNRASSDSGGMMEVEMELDRQGVARVIAEVGRRLGRIQLASRGGDGEGDIEMEGMEEGEEGDLIEE</sequence>
<evidence type="ECO:0000256" key="1">
    <source>
        <dbReference type="SAM" id="MobiDB-lite"/>
    </source>
</evidence>
<accession>G0S942</accession>
<protein>
    <submittedName>
        <fullName evidence="2">Uncharacterized protein</fullName>
    </submittedName>
</protein>
<name>G0S942_CHATD</name>
<feature type="region of interest" description="Disordered" evidence="1">
    <location>
        <begin position="165"/>
        <end position="187"/>
    </location>
</feature>
<dbReference type="GeneID" id="18258484"/>
<dbReference type="KEGG" id="cthr:CTHT_0044460"/>
<proteinExistence type="predicted"/>
<feature type="region of interest" description="Disordered" evidence="1">
    <location>
        <begin position="266"/>
        <end position="292"/>
    </location>
</feature>
<evidence type="ECO:0000313" key="2">
    <source>
        <dbReference type="EMBL" id="EGS19953.1"/>
    </source>
</evidence>